<dbReference type="EMBL" id="JACJSG010000061">
    <property type="protein sequence ID" value="MBD2504820.1"/>
    <property type="molecule type" value="Genomic_DNA"/>
</dbReference>
<proteinExistence type="predicted"/>
<evidence type="ECO:0000256" key="1">
    <source>
        <dbReference type="ARBA" id="ARBA00023002"/>
    </source>
</evidence>
<dbReference type="PANTHER" id="PTHR43539:SF78">
    <property type="entry name" value="FLAVIN-CONTAINING MONOOXYGENASE"/>
    <property type="match status" value="1"/>
</dbReference>
<dbReference type="PRINTS" id="PR00411">
    <property type="entry name" value="PNDRDTASEI"/>
</dbReference>
<dbReference type="PRINTS" id="PR00368">
    <property type="entry name" value="FADPNR"/>
</dbReference>
<dbReference type="Gene3D" id="3.50.50.60">
    <property type="entry name" value="FAD/NAD(P)-binding domain"/>
    <property type="match status" value="2"/>
</dbReference>
<gene>
    <name evidence="2" type="ORF">H6G83_30180</name>
</gene>
<keyword evidence="3" id="KW-1185">Reference proteome</keyword>
<comment type="caution">
    <text evidence="2">The sequence shown here is derived from an EMBL/GenBank/DDBJ whole genome shotgun (WGS) entry which is preliminary data.</text>
</comment>
<dbReference type="Proteomes" id="UP000661112">
    <property type="component" value="Unassembled WGS sequence"/>
</dbReference>
<dbReference type="PANTHER" id="PTHR43539">
    <property type="entry name" value="FLAVIN-BINDING MONOOXYGENASE-LIKE PROTEIN (AFU_ORTHOLOGUE AFUA_4G09220)"/>
    <property type="match status" value="1"/>
</dbReference>
<sequence length="534" mass="61896">MKSITKVEYLVIGAGPAGLQLGYYLEKTNHNYIILEAGDSPGTFFKNFPRHRKLISINKVYTGYDDHEINLRWDWNSLLNDSEKMLFKNYTKQYFPHTDDLVRYLRDFATEFNLKVHYGCKVVKITKNEQFLVIDSNDHIYCAARVIIATGFTKPYIPVIPGIELAENYTDVSTNPEDFINQRVLIIGKGNSGFETADNLIETAAQIHIVSEHPISMAWKTRYVGNLRAVNNNFLDTYQLKSQNAVLDASIKKIEYKNGLFSVSFSYTHAHGEEETLVYDRVIVCTGFRFDSSIFDESCQPELTINNRFPSQTSEWESTNIKDLYFVGVLTHMRDFKKKQSGFIHGFRYNVRTLHKILEHKYHNQELPYQLVDSTSEKLVEAIIKRVNQSSALWQQTGFLCDLIIVSEEDKTAKYYQELPKDYIHDSYLGDSDHYYTVSLEFGYDVNKMPDPFNINRVHKDDAVNASQSAFIHPIIRHFCKNTLIAEHHVIEDLASEWVEDVHILPLLEFFNSQLSQTKQETDVAIREWNTTTF</sequence>
<dbReference type="RefSeq" id="WP_190478996.1">
    <property type="nucleotide sequence ID" value="NZ_JACJSG010000061.1"/>
</dbReference>
<keyword evidence="1" id="KW-0560">Oxidoreductase</keyword>
<accession>A0ABR8DC68</accession>
<dbReference type="InterPro" id="IPR050982">
    <property type="entry name" value="Auxin_biosynth/cation_transpt"/>
</dbReference>
<organism evidence="2 3">
    <name type="scientific">Anabaena azotica FACHB-119</name>
    <dbReference type="NCBI Taxonomy" id="947527"/>
    <lineage>
        <taxon>Bacteria</taxon>
        <taxon>Bacillati</taxon>
        <taxon>Cyanobacteriota</taxon>
        <taxon>Cyanophyceae</taxon>
        <taxon>Nostocales</taxon>
        <taxon>Nostocaceae</taxon>
        <taxon>Anabaena</taxon>
        <taxon>Anabaena azotica</taxon>
    </lineage>
</organism>
<dbReference type="InterPro" id="IPR036188">
    <property type="entry name" value="FAD/NAD-bd_sf"/>
</dbReference>
<name>A0ABR8DC68_9NOST</name>
<dbReference type="Pfam" id="PF13738">
    <property type="entry name" value="Pyr_redox_3"/>
    <property type="match status" value="1"/>
</dbReference>
<evidence type="ECO:0000313" key="2">
    <source>
        <dbReference type="EMBL" id="MBD2504820.1"/>
    </source>
</evidence>
<dbReference type="SUPFAM" id="SSF51905">
    <property type="entry name" value="FAD/NAD(P)-binding domain"/>
    <property type="match status" value="1"/>
</dbReference>
<evidence type="ECO:0000313" key="3">
    <source>
        <dbReference type="Proteomes" id="UP000661112"/>
    </source>
</evidence>
<protein>
    <submittedName>
        <fullName evidence="2">NAD(P)-binding domain-containing protein</fullName>
    </submittedName>
</protein>
<reference evidence="2 3" key="1">
    <citation type="journal article" date="2020" name="ISME J.">
        <title>Comparative genomics reveals insights into cyanobacterial evolution and habitat adaptation.</title>
        <authorList>
            <person name="Chen M.Y."/>
            <person name="Teng W.K."/>
            <person name="Zhao L."/>
            <person name="Hu C.X."/>
            <person name="Zhou Y.K."/>
            <person name="Han B.P."/>
            <person name="Song L.R."/>
            <person name="Shu W.S."/>
        </authorList>
    </citation>
    <scope>NUCLEOTIDE SEQUENCE [LARGE SCALE GENOMIC DNA]</scope>
    <source>
        <strain evidence="2 3">FACHB-119</strain>
    </source>
</reference>